<dbReference type="Proteomes" id="UP000559027">
    <property type="component" value="Unassembled WGS sequence"/>
</dbReference>
<comment type="caution">
    <text evidence="1">The sequence shown here is derived from an EMBL/GenBank/DDBJ whole genome shotgun (WGS) entry which is preliminary data.</text>
</comment>
<dbReference type="SUPFAM" id="SSF53067">
    <property type="entry name" value="Actin-like ATPase domain"/>
    <property type="match status" value="2"/>
</dbReference>
<protein>
    <submittedName>
        <fullName evidence="1">Uncharacterized protein</fullName>
    </submittedName>
</protein>
<gene>
    <name evidence="1" type="ORF">D9756_005586</name>
</gene>
<evidence type="ECO:0000313" key="1">
    <source>
        <dbReference type="EMBL" id="KAF5354843.1"/>
    </source>
</evidence>
<dbReference type="OrthoDB" id="2963168at2759"/>
<reference evidence="1 2" key="1">
    <citation type="journal article" date="2020" name="ISME J.">
        <title>Uncovering the hidden diversity of litter-decomposition mechanisms in mushroom-forming fungi.</title>
        <authorList>
            <person name="Floudas D."/>
            <person name="Bentzer J."/>
            <person name="Ahren D."/>
            <person name="Johansson T."/>
            <person name="Persson P."/>
            <person name="Tunlid A."/>
        </authorList>
    </citation>
    <scope>NUCLEOTIDE SEQUENCE [LARGE SCALE GENOMIC DNA]</scope>
    <source>
        <strain evidence="1 2">CBS 146.42</strain>
    </source>
</reference>
<dbReference type="InterPro" id="IPR043129">
    <property type="entry name" value="ATPase_NBD"/>
</dbReference>
<dbReference type="PANTHER" id="PTHR14187">
    <property type="entry name" value="ALPHA KINASE/ELONGATION FACTOR 2 KINASE"/>
    <property type="match status" value="1"/>
</dbReference>
<dbReference type="Gene3D" id="3.90.640.10">
    <property type="entry name" value="Actin, Chain A, domain 4"/>
    <property type="match status" value="1"/>
</dbReference>
<dbReference type="AlphaFoldDB" id="A0A8H5D7V2"/>
<accession>A0A8H5D7V2</accession>
<proteinExistence type="predicted"/>
<dbReference type="PANTHER" id="PTHR14187:SF5">
    <property type="entry name" value="HEAT SHOCK 70 KDA PROTEIN 12A"/>
    <property type="match status" value="1"/>
</dbReference>
<dbReference type="CDD" id="cd10170">
    <property type="entry name" value="ASKHA_NBD_HSP70"/>
    <property type="match status" value="1"/>
</dbReference>
<evidence type="ECO:0000313" key="2">
    <source>
        <dbReference type="Proteomes" id="UP000559027"/>
    </source>
</evidence>
<keyword evidence="2" id="KW-1185">Reference proteome</keyword>
<name>A0A8H5D7V2_9AGAR</name>
<organism evidence="1 2">
    <name type="scientific">Leucocoprinus leucothites</name>
    <dbReference type="NCBI Taxonomy" id="201217"/>
    <lineage>
        <taxon>Eukaryota</taxon>
        <taxon>Fungi</taxon>
        <taxon>Dikarya</taxon>
        <taxon>Basidiomycota</taxon>
        <taxon>Agaricomycotina</taxon>
        <taxon>Agaricomycetes</taxon>
        <taxon>Agaricomycetidae</taxon>
        <taxon>Agaricales</taxon>
        <taxon>Agaricineae</taxon>
        <taxon>Agaricaceae</taxon>
        <taxon>Leucocoprinus</taxon>
    </lineage>
</organism>
<dbReference type="Gene3D" id="3.30.420.40">
    <property type="match status" value="2"/>
</dbReference>
<dbReference type="EMBL" id="JAACJO010000008">
    <property type="protein sequence ID" value="KAF5354843.1"/>
    <property type="molecule type" value="Genomic_DNA"/>
</dbReference>
<sequence length="574" mass="64361">MSRDKYSGSERKLLLAFDVGTTYSGISYRERFPGQETAGGNAKIPSVLYYNKDGRVRAVGAETENDGMDIVAEEENLVKAEWFKLHLRPKRQEFATGTAKIPDLPLNKTVVDVLSDYLKHLNDCAKQYIQEREPTYGSDIWNGKEIEYVLSHPNGWEGPQQALMKQAAEKAGLITTGGRNKITFLTEGEASLNRCIEKGLMSESIRKGEGVIIVDAGGGTLDLSAYAANPDGKTFKEIAEAQCHVKGSIFVTDAAEQHLDKTLRGSKFYRDISEMKRYFDKTTKCSFRDPSDPHYIRFGSARDKEPKYNITAGKLRLEGTDVASFFEPSIKCIVDGVLEQRRTAHKSIASVFLVGGFSASDFLFKRVKETLEAYGLQVFRPDAQVNKVVADGSISFILDHPVRARVTGRAYGASVCVPYQPFNSEHKKRQWQCFEMYSGEMAIPDGFSVILPKNTQVTEAQEFRCTYSRGASNPLFLKTMKKEILCYRGNKTPGLQKYQFMDDDPNNYQEACTVKANLQNIPIPLCFGPKGLYYEIIIDIVLLFGTTELKAQIAWMEDGVEKRGEAEIIYDTDI</sequence>